<gene>
    <name evidence="3" type="ORF">GCM10009787_56880</name>
</gene>
<dbReference type="InterPro" id="IPR010640">
    <property type="entry name" value="Low_temperature_requirement_A"/>
</dbReference>
<protein>
    <submittedName>
        <fullName evidence="3">Uncharacterized protein</fullName>
    </submittedName>
</protein>
<reference evidence="3 4" key="1">
    <citation type="journal article" date="2019" name="Int. J. Syst. Evol. Microbiol.">
        <title>The Global Catalogue of Microorganisms (GCM) 10K type strain sequencing project: providing services to taxonomists for standard genome sequencing and annotation.</title>
        <authorList>
            <consortium name="The Broad Institute Genomics Platform"/>
            <consortium name="The Broad Institute Genome Sequencing Center for Infectious Disease"/>
            <person name="Wu L."/>
            <person name="Ma J."/>
        </authorList>
    </citation>
    <scope>NUCLEOTIDE SEQUENCE [LARGE SCALE GENOMIC DNA]</scope>
    <source>
        <strain evidence="3 4">JCM 14924</strain>
    </source>
</reference>
<accession>A0ABN3BX78</accession>
<sequence length="122" mass="12484">MSSSDSVVERDGALRRAMRGRDPGEEHRASTPLELLFDLTFVVAVSQAAAQLHHALAEGTSAPGCWATPPSYGLLVAADALVVLALALAASTLGVGGAVLGMGPAVAAALAANLAVYRHRRR</sequence>
<proteinExistence type="predicted"/>
<feature type="compositionally biased region" description="Basic and acidic residues" evidence="1">
    <location>
        <begin position="7"/>
        <end position="27"/>
    </location>
</feature>
<keyword evidence="4" id="KW-1185">Reference proteome</keyword>
<keyword evidence="2" id="KW-0812">Transmembrane</keyword>
<dbReference type="RefSeq" id="WP_428836679.1">
    <property type="nucleotide sequence ID" value="NZ_BAAAOQ010000020.1"/>
</dbReference>
<feature type="region of interest" description="Disordered" evidence="1">
    <location>
        <begin position="1"/>
        <end position="27"/>
    </location>
</feature>
<comment type="caution">
    <text evidence="3">The sequence shown here is derived from an EMBL/GenBank/DDBJ whole genome shotgun (WGS) entry which is preliminary data.</text>
</comment>
<dbReference type="EMBL" id="BAAAOQ010000020">
    <property type="protein sequence ID" value="GAA2201535.1"/>
    <property type="molecule type" value="Genomic_DNA"/>
</dbReference>
<feature type="transmembrane region" description="Helical" evidence="2">
    <location>
        <begin position="72"/>
        <end position="91"/>
    </location>
</feature>
<evidence type="ECO:0000256" key="2">
    <source>
        <dbReference type="SAM" id="Phobius"/>
    </source>
</evidence>
<evidence type="ECO:0000313" key="3">
    <source>
        <dbReference type="EMBL" id="GAA2201535.1"/>
    </source>
</evidence>
<evidence type="ECO:0000256" key="1">
    <source>
        <dbReference type="SAM" id="MobiDB-lite"/>
    </source>
</evidence>
<feature type="transmembrane region" description="Helical" evidence="2">
    <location>
        <begin position="97"/>
        <end position="117"/>
    </location>
</feature>
<dbReference type="Proteomes" id="UP001501391">
    <property type="component" value="Unassembled WGS sequence"/>
</dbReference>
<keyword evidence="2" id="KW-1133">Transmembrane helix</keyword>
<evidence type="ECO:0000313" key="4">
    <source>
        <dbReference type="Proteomes" id="UP001501391"/>
    </source>
</evidence>
<organism evidence="3 4">
    <name type="scientific">Streptomyces bangladeshensis</name>
    <dbReference type="NCBI Taxonomy" id="295352"/>
    <lineage>
        <taxon>Bacteria</taxon>
        <taxon>Bacillati</taxon>
        <taxon>Actinomycetota</taxon>
        <taxon>Actinomycetes</taxon>
        <taxon>Kitasatosporales</taxon>
        <taxon>Streptomycetaceae</taxon>
        <taxon>Streptomyces</taxon>
    </lineage>
</organism>
<dbReference type="Pfam" id="PF06772">
    <property type="entry name" value="LtrA"/>
    <property type="match status" value="1"/>
</dbReference>
<name>A0ABN3BX78_9ACTN</name>
<keyword evidence="2" id="KW-0472">Membrane</keyword>